<dbReference type="Proteomes" id="UP001177003">
    <property type="component" value="Chromosome 5"/>
</dbReference>
<sequence length="142" mass="16259">MFQVQILTPTNYPVWGIKVKLIMDAHDICDMVESRAFFGRISRNMIDQQRYGFQDKKGIDKQHCVDIMAVEIQIGWLWIWLGRDRESGKNTRWSGVRVRSRITVVVALVKQVAGTRYNKIVCGLVMMIAGGSRYSNVEHGVA</sequence>
<dbReference type="EMBL" id="OX465081">
    <property type="protein sequence ID" value="CAI9284618.1"/>
    <property type="molecule type" value="Genomic_DNA"/>
</dbReference>
<accession>A0AA35Z2E7</accession>
<evidence type="ECO:0000313" key="2">
    <source>
        <dbReference type="Proteomes" id="UP001177003"/>
    </source>
</evidence>
<proteinExistence type="predicted"/>
<keyword evidence="2" id="KW-1185">Reference proteome</keyword>
<reference evidence="1" key="1">
    <citation type="submission" date="2023-04" db="EMBL/GenBank/DDBJ databases">
        <authorList>
            <person name="Vijverberg K."/>
            <person name="Xiong W."/>
            <person name="Schranz E."/>
        </authorList>
    </citation>
    <scope>NUCLEOTIDE SEQUENCE</scope>
</reference>
<protein>
    <submittedName>
        <fullName evidence="1">Uncharacterized protein</fullName>
    </submittedName>
</protein>
<name>A0AA35Z2E7_LACSI</name>
<gene>
    <name evidence="1" type="ORF">LSALG_LOCUS24135</name>
</gene>
<evidence type="ECO:0000313" key="1">
    <source>
        <dbReference type="EMBL" id="CAI9284618.1"/>
    </source>
</evidence>
<dbReference type="AlphaFoldDB" id="A0AA35Z2E7"/>
<organism evidence="1 2">
    <name type="scientific">Lactuca saligna</name>
    <name type="common">Willowleaf lettuce</name>
    <dbReference type="NCBI Taxonomy" id="75948"/>
    <lineage>
        <taxon>Eukaryota</taxon>
        <taxon>Viridiplantae</taxon>
        <taxon>Streptophyta</taxon>
        <taxon>Embryophyta</taxon>
        <taxon>Tracheophyta</taxon>
        <taxon>Spermatophyta</taxon>
        <taxon>Magnoliopsida</taxon>
        <taxon>eudicotyledons</taxon>
        <taxon>Gunneridae</taxon>
        <taxon>Pentapetalae</taxon>
        <taxon>asterids</taxon>
        <taxon>campanulids</taxon>
        <taxon>Asterales</taxon>
        <taxon>Asteraceae</taxon>
        <taxon>Cichorioideae</taxon>
        <taxon>Cichorieae</taxon>
        <taxon>Lactucinae</taxon>
        <taxon>Lactuca</taxon>
    </lineage>
</organism>